<evidence type="ECO:0000256" key="10">
    <source>
        <dbReference type="ARBA" id="ARBA00023008"/>
    </source>
</evidence>
<feature type="chain" id="PRO_5035891324" description="L-ascorbate oxidase" evidence="13">
    <location>
        <begin position="19"/>
        <end position="651"/>
    </location>
</feature>
<proteinExistence type="inferred from homology"/>
<keyword evidence="9" id="KW-0560">Oxidoreductase</keyword>
<accession>A0A8T0J6C1</accession>
<dbReference type="InterPro" id="IPR001117">
    <property type="entry name" value="Cu-oxidase_2nd"/>
</dbReference>
<evidence type="ECO:0000256" key="5">
    <source>
        <dbReference type="ARBA" id="ARBA00012301"/>
    </source>
</evidence>
<evidence type="ECO:0000256" key="3">
    <source>
        <dbReference type="ARBA" id="ARBA00010609"/>
    </source>
</evidence>
<protein>
    <recommendedName>
        <fullName evidence="6">L-ascorbate oxidase</fullName>
        <ecNumber evidence="5">1.10.3.3</ecNumber>
    </recommendedName>
</protein>
<feature type="signal peptide" evidence="13">
    <location>
        <begin position="1"/>
        <end position="18"/>
    </location>
</feature>
<dbReference type="SUPFAM" id="SSF49503">
    <property type="entry name" value="Cupredoxins"/>
    <property type="match status" value="3"/>
</dbReference>
<evidence type="ECO:0000256" key="6">
    <source>
        <dbReference type="ARBA" id="ARBA00022095"/>
    </source>
</evidence>
<dbReference type="InterPro" id="IPR011707">
    <property type="entry name" value="Cu-oxidase-like_N"/>
</dbReference>
<keyword evidence="11" id="KW-1015">Disulfide bond</keyword>
<dbReference type="EC" id="1.10.3.3" evidence="5"/>
<keyword evidence="8" id="KW-0479">Metal-binding</keyword>
<dbReference type="InterPro" id="IPR033138">
    <property type="entry name" value="Cu_oxidase_CS"/>
</dbReference>
<organism evidence="17 18">
    <name type="scientific">Ceratodon purpureus</name>
    <name type="common">Fire moss</name>
    <name type="synonym">Dicranum purpureum</name>
    <dbReference type="NCBI Taxonomy" id="3225"/>
    <lineage>
        <taxon>Eukaryota</taxon>
        <taxon>Viridiplantae</taxon>
        <taxon>Streptophyta</taxon>
        <taxon>Embryophyta</taxon>
        <taxon>Bryophyta</taxon>
        <taxon>Bryophytina</taxon>
        <taxon>Bryopsida</taxon>
        <taxon>Dicranidae</taxon>
        <taxon>Pseudoditrichales</taxon>
        <taxon>Ditrichaceae</taxon>
        <taxon>Ceratodon</taxon>
    </lineage>
</organism>
<evidence type="ECO:0000256" key="2">
    <source>
        <dbReference type="ARBA" id="ARBA00004613"/>
    </source>
</evidence>
<dbReference type="Pfam" id="PF07732">
    <property type="entry name" value="Cu-oxidase_3"/>
    <property type="match status" value="1"/>
</dbReference>
<dbReference type="CDD" id="cd13893">
    <property type="entry name" value="CuRO_3_AAO"/>
    <property type="match status" value="1"/>
</dbReference>
<evidence type="ECO:0000313" key="17">
    <source>
        <dbReference type="EMBL" id="KAG0591085.1"/>
    </source>
</evidence>
<evidence type="ECO:0000256" key="4">
    <source>
        <dbReference type="ARBA" id="ARBA00011473"/>
    </source>
</evidence>
<comment type="subcellular location">
    <subcellularLocation>
        <location evidence="2">Secreted</location>
    </subcellularLocation>
</comment>
<reference evidence="17" key="1">
    <citation type="submission" date="2020-06" db="EMBL/GenBank/DDBJ databases">
        <title>WGS assembly of Ceratodon purpureus strain R40.</title>
        <authorList>
            <person name="Carey S.B."/>
            <person name="Jenkins J."/>
            <person name="Shu S."/>
            <person name="Lovell J.T."/>
            <person name="Sreedasyam A."/>
            <person name="Maumus F."/>
            <person name="Tiley G.P."/>
            <person name="Fernandez-Pozo N."/>
            <person name="Barry K."/>
            <person name="Chen C."/>
            <person name="Wang M."/>
            <person name="Lipzen A."/>
            <person name="Daum C."/>
            <person name="Saski C.A."/>
            <person name="Payton A.C."/>
            <person name="Mcbreen J.C."/>
            <person name="Conrad R.E."/>
            <person name="Kollar L.M."/>
            <person name="Olsson S."/>
            <person name="Huttunen S."/>
            <person name="Landis J.B."/>
            <person name="Wickett N.J."/>
            <person name="Johnson M.G."/>
            <person name="Rensing S.A."/>
            <person name="Grimwood J."/>
            <person name="Schmutz J."/>
            <person name="Mcdaniel S.F."/>
        </authorList>
    </citation>
    <scope>NUCLEOTIDE SEQUENCE</scope>
    <source>
        <strain evidence="17">R40</strain>
    </source>
</reference>
<dbReference type="InterPro" id="IPR034267">
    <property type="entry name" value="CuRO_3_AAO"/>
</dbReference>
<evidence type="ECO:0000259" key="16">
    <source>
        <dbReference type="Pfam" id="PF07732"/>
    </source>
</evidence>
<keyword evidence="18" id="KW-1185">Reference proteome</keyword>
<dbReference type="GO" id="GO:0008447">
    <property type="term" value="F:L-ascorbate oxidase activity"/>
    <property type="evidence" value="ECO:0007669"/>
    <property type="project" value="UniProtKB-EC"/>
</dbReference>
<dbReference type="InterPro" id="IPR011706">
    <property type="entry name" value="Cu-oxidase_C"/>
</dbReference>
<dbReference type="Gene3D" id="2.60.40.420">
    <property type="entry name" value="Cupredoxins - blue copper proteins"/>
    <property type="match status" value="3"/>
</dbReference>
<evidence type="ECO:0000256" key="13">
    <source>
        <dbReference type="SAM" id="SignalP"/>
    </source>
</evidence>
<dbReference type="EMBL" id="CM026421">
    <property type="protein sequence ID" value="KAG0591085.1"/>
    <property type="molecule type" value="Genomic_DNA"/>
</dbReference>
<name>A0A8T0J6C1_CERPU</name>
<dbReference type="InterPro" id="IPR008972">
    <property type="entry name" value="Cupredoxin"/>
</dbReference>
<evidence type="ECO:0000256" key="1">
    <source>
        <dbReference type="ARBA" id="ARBA00001935"/>
    </source>
</evidence>
<comment type="cofactor">
    <cofactor evidence="1">
        <name>Cu cation</name>
        <dbReference type="ChEBI" id="CHEBI:23378"/>
    </cofactor>
</comment>
<feature type="domain" description="Plastocyanin-like" evidence="14">
    <location>
        <begin position="238"/>
        <end position="402"/>
    </location>
</feature>
<evidence type="ECO:0000256" key="12">
    <source>
        <dbReference type="ARBA" id="ARBA00048908"/>
    </source>
</evidence>
<dbReference type="GO" id="GO:0005507">
    <property type="term" value="F:copper ion binding"/>
    <property type="evidence" value="ECO:0007669"/>
    <property type="project" value="InterPro"/>
</dbReference>
<evidence type="ECO:0000256" key="11">
    <source>
        <dbReference type="ARBA" id="ARBA00023157"/>
    </source>
</evidence>
<comment type="similarity">
    <text evidence="3">Belongs to the multicopper oxidase family.</text>
</comment>
<dbReference type="AlphaFoldDB" id="A0A8T0J6C1"/>
<feature type="domain" description="Plastocyanin-like" evidence="16">
    <location>
        <begin position="112"/>
        <end position="224"/>
    </location>
</feature>
<dbReference type="InterPro" id="IPR002355">
    <property type="entry name" value="Cu_oxidase_Cu_BS"/>
</dbReference>
<evidence type="ECO:0000256" key="7">
    <source>
        <dbReference type="ARBA" id="ARBA00022525"/>
    </source>
</evidence>
<dbReference type="PROSITE" id="PS00079">
    <property type="entry name" value="MULTICOPPER_OXIDASE1"/>
    <property type="match status" value="1"/>
</dbReference>
<keyword evidence="10" id="KW-0186">Copper</keyword>
<comment type="caution">
    <text evidence="17">The sequence shown here is derived from an EMBL/GenBank/DDBJ whole genome shotgun (WGS) entry which is preliminary data.</text>
</comment>
<keyword evidence="7" id="KW-0964">Secreted</keyword>
<dbReference type="CDD" id="cd13845">
    <property type="entry name" value="CuRO_1_AAO"/>
    <property type="match status" value="1"/>
</dbReference>
<sequence>MYISADCTLVLIIQGVLLLTNGAGDKRWTQFQAASSSSVQALSCSARSKRRWCLKVTRQLKICELGQDLVALNRAMKTVKGCTSVAVGCLALVMMVVLQAEAAVVKYDWTVDYMFAAPDCVEKQILAVNGQYPSPTIRAVEGDTVVVRVTNRIPSEGVVFHWHGMHQRGTPFYDGAAYVSQCPINPGETFTYSFKVDRAGTYFYHGHFGMQRSGGLYGSLIVDLPANKKELFSYDGEHSIVLNDWWHKSIYEQELGLNSIPFRFVGEPQSLLIQGRGKYNCSKLPETVPAPPGCLTCNASSPKCAPHVIPVTPGKTYRLRIGSVASLSSLNFILEGHKMTVVMADGRYIKPFDVYNLDVYSGQTYDVLFTANQDASKNYWAGVNVRGRNPNTPTGLAVLQYLPNSETLLPTTPPPVSPVWNDTATSIAQAKQILAKVGYEAAPPKRSDRTIVILGTQNNISGNLKWALNNISYVHQATPVIAALKYKIKGVIDSTPPPDFPVQNYNVFDKPTPSTSANYGSPVYVFKKGSVVDVIVQNANTLTVNNSEIHPWHLHGHDFWVLGYGKELYNPAKDYATFNLVDPPVRNTAAVFPYGWVALRFVADNPGAWPFHCHIEPHFHMGMGTVFAEGIHNLPRLPAQTLGCGLTKQHL</sequence>
<evidence type="ECO:0000259" key="14">
    <source>
        <dbReference type="Pfam" id="PF00394"/>
    </source>
</evidence>
<evidence type="ECO:0000259" key="15">
    <source>
        <dbReference type="Pfam" id="PF07731"/>
    </source>
</evidence>
<dbReference type="GO" id="GO:0005576">
    <property type="term" value="C:extracellular region"/>
    <property type="evidence" value="ECO:0007669"/>
    <property type="project" value="UniProtKB-SubCell"/>
</dbReference>
<feature type="domain" description="Plastocyanin-like" evidence="15">
    <location>
        <begin position="514"/>
        <end position="630"/>
    </location>
</feature>
<comment type="catalytic activity">
    <reaction evidence="12">
        <text>4 L-ascorbate + O2 = 4 monodehydro-L-ascorbate radical + 2 H2O</text>
        <dbReference type="Rhea" id="RHEA:30243"/>
        <dbReference type="ChEBI" id="CHEBI:15377"/>
        <dbReference type="ChEBI" id="CHEBI:15379"/>
        <dbReference type="ChEBI" id="CHEBI:38290"/>
        <dbReference type="ChEBI" id="CHEBI:59513"/>
        <dbReference type="EC" id="1.10.3.3"/>
    </reaction>
</comment>
<comment type="subunit">
    <text evidence="4">Dimer.</text>
</comment>
<gene>
    <name evidence="17" type="ORF">KC19_1G148400</name>
</gene>
<keyword evidence="13" id="KW-0732">Signal</keyword>
<dbReference type="Pfam" id="PF07731">
    <property type="entry name" value="Cu-oxidase_2"/>
    <property type="match status" value="1"/>
</dbReference>
<dbReference type="NCBIfam" id="TIGR03388">
    <property type="entry name" value="ascorbase"/>
    <property type="match status" value="1"/>
</dbReference>
<dbReference type="InterPro" id="IPR045087">
    <property type="entry name" value="Cu-oxidase_fam"/>
</dbReference>
<dbReference type="Pfam" id="PF00394">
    <property type="entry name" value="Cu-oxidase"/>
    <property type="match status" value="1"/>
</dbReference>
<evidence type="ECO:0000313" key="18">
    <source>
        <dbReference type="Proteomes" id="UP000822688"/>
    </source>
</evidence>
<dbReference type="InterPro" id="IPR017760">
    <property type="entry name" value="L-ascorbate_oxidase_pln"/>
</dbReference>
<dbReference type="InterPro" id="IPR034259">
    <property type="entry name" value="CuRO_1_AAO"/>
</dbReference>
<evidence type="ECO:0000256" key="8">
    <source>
        <dbReference type="ARBA" id="ARBA00022723"/>
    </source>
</evidence>
<dbReference type="PANTHER" id="PTHR11709:SF394">
    <property type="entry name" value="FI03373P-RELATED"/>
    <property type="match status" value="1"/>
</dbReference>
<dbReference type="Proteomes" id="UP000822688">
    <property type="component" value="Chromosome 1"/>
</dbReference>
<evidence type="ECO:0000256" key="9">
    <source>
        <dbReference type="ARBA" id="ARBA00023002"/>
    </source>
</evidence>
<dbReference type="PROSITE" id="PS00080">
    <property type="entry name" value="MULTICOPPER_OXIDASE2"/>
    <property type="match status" value="1"/>
</dbReference>
<dbReference type="PANTHER" id="PTHR11709">
    <property type="entry name" value="MULTI-COPPER OXIDASE"/>
    <property type="match status" value="1"/>
</dbReference>